<accession>A0A7U2ETP2</accession>
<protein>
    <recommendedName>
        <fullName evidence="4">Pullulan synthetase</fullName>
    </recommendedName>
</protein>
<dbReference type="Proteomes" id="UP000663193">
    <property type="component" value="Chromosome 2"/>
</dbReference>
<evidence type="ECO:0000313" key="2">
    <source>
        <dbReference type="EMBL" id="QRC92906.1"/>
    </source>
</evidence>
<evidence type="ECO:0008006" key="4">
    <source>
        <dbReference type="Google" id="ProtNLM"/>
    </source>
</evidence>
<feature type="signal peptide" evidence="1">
    <location>
        <begin position="1"/>
        <end position="19"/>
    </location>
</feature>
<dbReference type="RefSeq" id="XP_001798372.1">
    <property type="nucleotide sequence ID" value="XM_001798320.1"/>
</dbReference>
<keyword evidence="1" id="KW-0732">Signal</keyword>
<reference evidence="3" key="1">
    <citation type="journal article" date="2021" name="BMC Genomics">
        <title>Chromosome-level genome assembly and manually-curated proteome of model necrotroph Parastagonospora nodorum Sn15 reveals a genome-wide trove of candidate effector homologs, and redundancy of virulence-related functions within an accessory chromosome.</title>
        <authorList>
            <person name="Bertazzoni S."/>
            <person name="Jones D.A.B."/>
            <person name="Phan H.T."/>
            <person name="Tan K.-C."/>
            <person name="Hane J.K."/>
        </authorList>
    </citation>
    <scope>NUCLEOTIDE SEQUENCE [LARGE SCALE GENOMIC DNA]</scope>
    <source>
        <strain evidence="3">SN15 / ATCC MYA-4574 / FGSC 10173)</strain>
    </source>
</reference>
<gene>
    <name evidence="2" type="ORF">JI435_080450</name>
</gene>
<sequence length="172" mass="17836">MQLSTFAFLALAGASLCAALPTDLANFLLVTTAQANPGANTSDLKAVSATSLFDPFNQPGLLLRLTGPGYNSLPTFTISSGTLSTVAQAPFNGGPKLYNSTVVEAGKQLQFVAAVQPTGNLALDENYLLTVNGEKSGWTICDGALDTDVLSWKGTGEGCEATYLHAVTKAPY</sequence>
<dbReference type="AlphaFoldDB" id="A0A7U2ETP2"/>
<evidence type="ECO:0000313" key="3">
    <source>
        <dbReference type="Proteomes" id="UP000663193"/>
    </source>
</evidence>
<feature type="chain" id="PRO_5034048762" description="Pullulan synthetase" evidence="1">
    <location>
        <begin position="20"/>
        <end position="172"/>
    </location>
</feature>
<dbReference type="OrthoDB" id="5317242at2759"/>
<organism evidence="2 3">
    <name type="scientific">Phaeosphaeria nodorum (strain SN15 / ATCC MYA-4574 / FGSC 10173)</name>
    <name type="common">Glume blotch fungus</name>
    <name type="synonym">Parastagonospora nodorum</name>
    <dbReference type="NCBI Taxonomy" id="321614"/>
    <lineage>
        <taxon>Eukaryota</taxon>
        <taxon>Fungi</taxon>
        <taxon>Dikarya</taxon>
        <taxon>Ascomycota</taxon>
        <taxon>Pezizomycotina</taxon>
        <taxon>Dothideomycetes</taxon>
        <taxon>Pleosporomycetidae</taxon>
        <taxon>Pleosporales</taxon>
        <taxon>Pleosporineae</taxon>
        <taxon>Phaeosphaeriaceae</taxon>
        <taxon>Parastagonospora</taxon>
    </lineage>
</organism>
<name>A0A7U2ETP2_PHANO</name>
<dbReference type="EMBL" id="CP069024">
    <property type="protein sequence ID" value="QRC92906.1"/>
    <property type="molecule type" value="Genomic_DNA"/>
</dbReference>
<dbReference type="VEuPathDB" id="FungiDB:JI435_080450"/>
<keyword evidence="3" id="KW-1185">Reference proteome</keyword>
<evidence type="ECO:0000256" key="1">
    <source>
        <dbReference type="SAM" id="SignalP"/>
    </source>
</evidence>
<dbReference type="OMA" id="EGWTICE"/>
<proteinExistence type="predicted"/>
<dbReference type="KEGG" id="pno:SNOG_08045"/>